<gene>
    <name evidence="1" type="ORF">JFL75_02095</name>
</gene>
<dbReference type="EMBL" id="CP067089">
    <property type="protein sequence ID" value="QQO09732.1"/>
    <property type="molecule type" value="Genomic_DNA"/>
</dbReference>
<protein>
    <submittedName>
        <fullName evidence="1">Uncharacterized protein</fullName>
    </submittedName>
</protein>
<evidence type="ECO:0000313" key="2">
    <source>
        <dbReference type="Proteomes" id="UP000595917"/>
    </source>
</evidence>
<name>A0A7T7XNX2_9SPIR</name>
<dbReference type="KEGG" id="bhc:JFL75_02095"/>
<proteinExistence type="predicted"/>
<reference evidence="1" key="1">
    <citation type="submission" date="2021-01" db="EMBL/GenBank/DDBJ databases">
        <title>Description of Breznakiella homolactica.</title>
        <authorList>
            <person name="Song Y."/>
            <person name="Brune A."/>
        </authorList>
    </citation>
    <scope>NUCLEOTIDE SEQUENCE</scope>
    <source>
        <strain evidence="1">RmG30</strain>
    </source>
</reference>
<organism evidence="1 2">
    <name type="scientific">Breznakiella homolactica</name>
    <dbReference type="NCBI Taxonomy" id="2798577"/>
    <lineage>
        <taxon>Bacteria</taxon>
        <taxon>Pseudomonadati</taxon>
        <taxon>Spirochaetota</taxon>
        <taxon>Spirochaetia</taxon>
        <taxon>Spirochaetales</taxon>
        <taxon>Breznakiellaceae</taxon>
        <taxon>Breznakiella</taxon>
    </lineage>
</organism>
<dbReference type="RefSeq" id="WP_215627035.1">
    <property type="nucleotide sequence ID" value="NZ_CP067089.2"/>
</dbReference>
<evidence type="ECO:0000313" key="1">
    <source>
        <dbReference type="EMBL" id="QQO09732.1"/>
    </source>
</evidence>
<dbReference type="Proteomes" id="UP000595917">
    <property type="component" value="Chromosome"/>
</dbReference>
<keyword evidence="2" id="KW-1185">Reference proteome</keyword>
<dbReference type="AlphaFoldDB" id="A0A7T7XNX2"/>
<sequence length="166" mass="18523">MKHLRKIMISFFTVVITFLITNCSVDSNVCKICGGELTYTMSRGDASNKIIISLSSGEWTEVPITAHLLESLSLTETSTTVGSNSNWQAFFSDGNRVNKNILPDKSKLELRYFSGWGDDLDGSWTGTASFKDDYLVYYTNHELFGHDHTFMGDPITIRVEGTDTAN</sequence>
<accession>A0A7T7XNX2</accession>